<evidence type="ECO:0000313" key="1">
    <source>
        <dbReference type="EMBL" id="ASQ30785.1"/>
    </source>
</evidence>
<dbReference type="SUPFAM" id="SSF158752">
    <property type="entry name" value="HP0242-like"/>
    <property type="match status" value="1"/>
</dbReference>
<dbReference type="Gene3D" id="1.10.3350.10">
    <property type="entry name" value="HP0242-like domain"/>
    <property type="match status" value="1"/>
</dbReference>
<accession>A0A222MY39</accession>
<proteinExistence type="predicted"/>
<protein>
    <submittedName>
        <fullName evidence="1">DUF2018 domain protein</fullName>
    </submittedName>
</protein>
<organism evidence="1 2">
    <name type="scientific">Campylobacter avium LMG 24591</name>
    <dbReference type="NCBI Taxonomy" id="522484"/>
    <lineage>
        <taxon>Bacteria</taxon>
        <taxon>Pseudomonadati</taxon>
        <taxon>Campylobacterota</taxon>
        <taxon>Epsilonproteobacteria</taxon>
        <taxon>Campylobacterales</taxon>
        <taxon>Campylobacteraceae</taxon>
        <taxon>Campylobacter</taxon>
    </lineage>
</organism>
<dbReference type="KEGG" id="cavi:CAV_1158"/>
<dbReference type="OrthoDB" id="5339893at2"/>
<reference evidence="1 2" key="1">
    <citation type="submission" date="2017-07" db="EMBL/GenBank/DDBJ databases">
        <title>Analysis of two Campylobacter avium genomes and identification of a novel hippuricase gene.</title>
        <authorList>
            <person name="Miller W.G."/>
            <person name="Chapman M.H."/>
            <person name="Yee E."/>
            <person name="Revez J."/>
            <person name="Bono J.L."/>
            <person name="Rossi M."/>
        </authorList>
    </citation>
    <scope>NUCLEOTIDE SEQUENCE [LARGE SCALE GENOMIC DNA]</scope>
    <source>
        <strain evidence="1 2">LMG 24591</strain>
    </source>
</reference>
<name>A0A222MY39_9BACT</name>
<sequence>MDFFDEMLSKSPREKFIEIVQNANSGAIEKAFDELLGEHIAMFELLEQKGLSEEDLLNFKLENSEKIESLKEDYFIGLGAKILGQE</sequence>
<gene>
    <name evidence="1" type="ORF">CAV_1158</name>
</gene>
<dbReference type="Proteomes" id="UP000201169">
    <property type="component" value="Chromosome"/>
</dbReference>
<evidence type="ECO:0000313" key="2">
    <source>
        <dbReference type="Proteomes" id="UP000201169"/>
    </source>
</evidence>
<dbReference type="Pfam" id="PF09442">
    <property type="entry name" value="DUF2018"/>
    <property type="match status" value="1"/>
</dbReference>
<dbReference type="RefSeq" id="WP_094325591.1">
    <property type="nucleotide sequence ID" value="NZ_CP022347.1"/>
</dbReference>
<dbReference type="EMBL" id="CP022347">
    <property type="protein sequence ID" value="ASQ30785.1"/>
    <property type="molecule type" value="Genomic_DNA"/>
</dbReference>
<dbReference type="InterPro" id="IPR023126">
    <property type="entry name" value="HP0242-like_sf"/>
</dbReference>
<dbReference type="InterPro" id="IPR018563">
    <property type="entry name" value="DUF2018"/>
</dbReference>
<keyword evidence="2" id="KW-1185">Reference proteome</keyword>
<dbReference type="AlphaFoldDB" id="A0A222MY39"/>